<evidence type="ECO:0000256" key="2">
    <source>
        <dbReference type="ARBA" id="ARBA00005417"/>
    </source>
</evidence>
<gene>
    <name evidence="7" type="ORF">CYR75_06250</name>
</gene>
<dbReference type="Pfam" id="PF08352">
    <property type="entry name" value="oligo_HPY"/>
    <property type="match status" value="1"/>
</dbReference>
<dbReference type="GO" id="GO:0016887">
    <property type="term" value="F:ATP hydrolysis activity"/>
    <property type="evidence" value="ECO:0007669"/>
    <property type="project" value="InterPro"/>
</dbReference>
<dbReference type="CDD" id="cd03257">
    <property type="entry name" value="ABC_NikE_OppD_transporters"/>
    <property type="match status" value="1"/>
</dbReference>
<evidence type="ECO:0000256" key="1">
    <source>
        <dbReference type="ARBA" id="ARBA00004417"/>
    </source>
</evidence>
<proteinExistence type="inferred from homology"/>
<dbReference type="SMART" id="SM00382">
    <property type="entry name" value="AAA"/>
    <property type="match status" value="1"/>
</dbReference>
<dbReference type="PROSITE" id="PS50893">
    <property type="entry name" value="ABC_TRANSPORTER_2"/>
    <property type="match status" value="1"/>
</dbReference>
<name>A0A2K9MHD3_9RHOB</name>
<dbReference type="FunFam" id="3.40.50.300:FF:000016">
    <property type="entry name" value="Oligopeptide ABC transporter ATP-binding component"/>
    <property type="match status" value="1"/>
</dbReference>
<organism evidence="7 8">
    <name type="scientific">Paracoccus jeotgali</name>
    <dbReference type="NCBI Taxonomy" id="2065379"/>
    <lineage>
        <taxon>Bacteria</taxon>
        <taxon>Pseudomonadati</taxon>
        <taxon>Pseudomonadota</taxon>
        <taxon>Alphaproteobacteria</taxon>
        <taxon>Rhodobacterales</taxon>
        <taxon>Paracoccaceae</taxon>
        <taxon>Paracoccus</taxon>
    </lineage>
</organism>
<keyword evidence="8" id="KW-1185">Reference proteome</keyword>
<comment type="similarity">
    <text evidence="2">Belongs to the ABC transporter superfamily.</text>
</comment>
<dbReference type="PANTHER" id="PTHR43776">
    <property type="entry name" value="TRANSPORT ATP-BINDING PROTEIN"/>
    <property type="match status" value="1"/>
</dbReference>
<evidence type="ECO:0000256" key="4">
    <source>
        <dbReference type="ARBA" id="ARBA00022741"/>
    </source>
</evidence>
<dbReference type="GO" id="GO:0005524">
    <property type="term" value="F:ATP binding"/>
    <property type="evidence" value="ECO:0007669"/>
    <property type="project" value="UniProtKB-KW"/>
</dbReference>
<accession>A0A2K9MHD3</accession>
<dbReference type="InterPro" id="IPR027417">
    <property type="entry name" value="P-loop_NTPase"/>
</dbReference>
<dbReference type="KEGG" id="paru:CYR75_06250"/>
<dbReference type="Gene3D" id="3.40.50.300">
    <property type="entry name" value="P-loop containing nucleotide triphosphate hydrolases"/>
    <property type="match status" value="1"/>
</dbReference>
<evidence type="ECO:0000256" key="3">
    <source>
        <dbReference type="ARBA" id="ARBA00022448"/>
    </source>
</evidence>
<protein>
    <submittedName>
        <fullName evidence="7">Oligopeptide ABC transporter ATP-binding protein OppF</fullName>
    </submittedName>
</protein>
<dbReference type="PANTHER" id="PTHR43776:SF7">
    <property type="entry name" value="D,D-DIPEPTIDE TRANSPORT ATP-BINDING PROTEIN DDPF-RELATED"/>
    <property type="match status" value="1"/>
</dbReference>
<dbReference type="GO" id="GO:0005886">
    <property type="term" value="C:plasma membrane"/>
    <property type="evidence" value="ECO:0007669"/>
    <property type="project" value="UniProtKB-SubCell"/>
</dbReference>
<dbReference type="Proteomes" id="UP000234882">
    <property type="component" value="Chromosome"/>
</dbReference>
<keyword evidence="3" id="KW-0813">Transport</keyword>
<sequence>MTVADPGAAAPLLDVQDLRVTFPIRREGDMPWTRPRLLHAVGGVDFTLQPGETLGIVGESGSGKSTLARALIGLAPSTGRAIWQDGTNLIGLSPRKMLSYRSDIQMVFQDPLASLNPRMTVGQIIAEPLRTHHPGLSRDEVRDRVKQMMERVGLLPNQINRYPHEFSGGQCQRIGIARALIVGPKLVICDEPVSALDVSIQAQVINLLADLQRDLGLALIFIAHDLSVVKHISDRVLVMYLGRVMEIARAASLYDAPQHPYTQALLSAVPVPDPALERSKTVIPLAGDLPSPMNPPSGCVFRTRCPRAQQTCADVVPPLLGSPDHLTACHFPGPLTREEIALAIAREAQPDLMDAPA</sequence>
<dbReference type="InterPro" id="IPR003439">
    <property type="entry name" value="ABC_transporter-like_ATP-bd"/>
</dbReference>
<dbReference type="Pfam" id="PF00005">
    <property type="entry name" value="ABC_tran"/>
    <property type="match status" value="1"/>
</dbReference>
<evidence type="ECO:0000313" key="7">
    <source>
        <dbReference type="EMBL" id="AUM73935.1"/>
    </source>
</evidence>
<evidence type="ECO:0000256" key="5">
    <source>
        <dbReference type="ARBA" id="ARBA00022840"/>
    </source>
</evidence>
<dbReference type="NCBIfam" id="TIGR01727">
    <property type="entry name" value="oligo_HPY"/>
    <property type="match status" value="1"/>
</dbReference>
<keyword evidence="5 7" id="KW-0067">ATP-binding</keyword>
<dbReference type="GO" id="GO:0015833">
    <property type="term" value="P:peptide transport"/>
    <property type="evidence" value="ECO:0007669"/>
    <property type="project" value="InterPro"/>
</dbReference>
<reference evidence="8" key="1">
    <citation type="submission" date="2017-12" db="EMBL/GenBank/DDBJ databases">
        <title>Genomic analysis of Paracoccus sp. CBA4604.</title>
        <authorList>
            <person name="Roh S.W."/>
            <person name="Kim J.Y."/>
            <person name="Kim J.S."/>
        </authorList>
    </citation>
    <scope>NUCLEOTIDE SEQUENCE [LARGE SCALE GENOMIC DNA]</scope>
    <source>
        <strain evidence="8">CBA4604</strain>
    </source>
</reference>
<dbReference type="InterPro" id="IPR013563">
    <property type="entry name" value="Oligopep_ABC_C"/>
</dbReference>
<evidence type="ECO:0000313" key="8">
    <source>
        <dbReference type="Proteomes" id="UP000234882"/>
    </source>
</evidence>
<dbReference type="InterPro" id="IPR017871">
    <property type="entry name" value="ABC_transporter-like_CS"/>
</dbReference>
<dbReference type="GO" id="GO:0055085">
    <property type="term" value="P:transmembrane transport"/>
    <property type="evidence" value="ECO:0007669"/>
    <property type="project" value="UniProtKB-ARBA"/>
</dbReference>
<dbReference type="OrthoDB" id="9802264at2"/>
<dbReference type="EMBL" id="CP025583">
    <property type="protein sequence ID" value="AUM73935.1"/>
    <property type="molecule type" value="Genomic_DNA"/>
</dbReference>
<dbReference type="PROSITE" id="PS00211">
    <property type="entry name" value="ABC_TRANSPORTER_1"/>
    <property type="match status" value="1"/>
</dbReference>
<dbReference type="InterPro" id="IPR050319">
    <property type="entry name" value="ABC_transp_ATP-bind"/>
</dbReference>
<dbReference type="SUPFAM" id="SSF52540">
    <property type="entry name" value="P-loop containing nucleoside triphosphate hydrolases"/>
    <property type="match status" value="1"/>
</dbReference>
<keyword evidence="4" id="KW-0547">Nucleotide-binding</keyword>
<dbReference type="RefSeq" id="WP_101499286.1">
    <property type="nucleotide sequence ID" value="NZ_CP025583.1"/>
</dbReference>
<dbReference type="AlphaFoldDB" id="A0A2K9MHD3"/>
<evidence type="ECO:0000259" key="6">
    <source>
        <dbReference type="PROSITE" id="PS50893"/>
    </source>
</evidence>
<dbReference type="InterPro" id="IPR003593">
    <property type="entry name" value="AAA+_ATPase"/>
</dbReference>
<feature type="domain" description="ABC transporter" evidence="6">
    <location>
        <begin position="13"/>
        <end position="266"/>
    </location>
</feature>
<comment type="subcellular location">
    <subcellularLocation>
        <location evidence="1">Cell inner membrane</location>
        <topology evidence="1">Peripheral membrane protein</topology>
    </subcellularLocation>
</comment>